<evidence type="ECO:0000256" key="2">
    <source>
        <dbReference type="SAM" id="SignalP"/>
    </source>
</evidence>
<proteinExistence type="predicted"/>
<protein>
    <submittedName>
        <fullName evidence="3">Uncharacterized protein</fullName>
    </submittedName>
</protein>
<dbReference type="AlphaFoldDB" id="A0A1M6R1R8"/>
<sequence>MIAYQKQLLMILAVGWISIAGADEACLASAQSDLERLYCEVVELGGGASLPSMVDFKRNDPKVQALLLRQPAKRLSLTLPEVSATPEPEATTLPGEPANESGSEPSIAPGLADCQLRNEFIQCPKSAYELAGNRTLASLDDGVLEPGNRLGIVPFDGERNDDEAVRSYLSAAYDRYIPKMLAIGLGANTMSFTAFHSAFHTLEGGGVDFSERMGQTYELLKQDRKTLGVKTRYHDELPENLSLCEAIDRDVIVCDNVGTNWVFVRAN</sequence>
<keyword evidence="4" id="KW-1185">Reference proteome</keyword>
<dbReference type="STRING" id="564117.SAMN05216369_1261"/>
<evidence type="ECO:0000256" key="1">
    <source>
        <dbReference type="SAM" id="MobiDB-lite"/>
    </source>
</evidence>
<reference evidence="4" key="1">
    <citation type="submission" date="2016-11" db="EMBL/GenBank/DDBJ databases">
        <authorList>
            <person name="Varghese N."/>
            <person name="Submissions S."/>
        </authorList>
    </citation>
    <scope>NUCLEOTIDE SEQUENCE [LARGE SCALE GENOMIC DNA]</scope>
    <source>
        <strain evidence="4">CGMCC 1.10835</strain>
    </source>
</reference>
<evidence type="ECO:0000313" key="3">
    <source>
        <dbReference type="EMBL" id="SHK26340.1"/>
    </source>
</evidence>
<gene>
    <name evidence="3" type="ORF">SAMN05216369_1261</name>
</gene>
<name>A0A1M6R1R8_9GAMM</name>
<feature type="region of interest" description="Disordered" evidence="1">
    <location>
        <begin position="78"/>
        <end position="108"/>
    </location>
</feature>
<feature type="signal peptide" evidence="2">
    <location>
        <begin position="1"/>
        <end position="22"/>
    </location>
</feature>
<dbReference type="EMBL" id="FRAQ01000001">
    <property type="protein sequence ID" value="SHK26340.1"/>
    <property type="molecule type" value="Genomic_DNA"/>
</dbReference>
<accession>A0A1M6R1R8</accession>
<evidence type="ECO:0000313" key="4">
    <source>
        <dbReference type="Proteomes" id="UP000184497"/>
    </source>
</evidence>
<organism evidence="3 4">
    <name type="scientific">Marinobacter antarcticus</name>
    <dbReference type="NCBI Taxonomy" id="564117"/>
    <lineage>
        <taxon>Bacteria</taxon>
        <taxon>Pseudomonadati</taxon>
        <taxon>Pseudomonadota</taxon>
        <taxon>Gammaproteobacteria</taxon>
        <taxon>Pseudomonadales</taxon>
        <taxon>Marinobacteraceae</taxon>
        <taxon>Marinobacter</taxon>
    </lineage>
</organism>
<dbReference type="Proteomes" id="UP000184497">
    <property type="component" value="Unassembled WGS sequence"/>
</dbReference>
<keyword evidence="2" id="KW-0732">Signal</keyword>
<feature type="chain" id="PRO_5012432330" evidence="2">
    <location>
        <begin position="23"/>
        <end position="267"/>
    </location>
</feature>